<protein>
    <recommendedName>
        <fullName evidence="2">Transposase IS204/IS1001/IS1096/IS1165 DDE domain-containing protein</fullName>
    </recommendedName>
</protein>
<evidence type="ECO:0000313" key="3">
    <source>
        <dbReference type="EMBL" id="MCI0184626.1"/>
    </source>
</evidence>
<dbReference type="InterPro" id="IPR002560">
    <property type="entry name" value="Transposase_DDE"/>
</dbReference>
<sequence length="117" mass="13527">MYGPSDSWETRGTPYPTPKVQVPRMQSTLLGAPRPYHRRETKLHEATVIIDKFHVVRMANQAMETVRKELWEGLSVKERRGLMHDRVILLKRNQELSDMEQITLCVDKEPCVVGNGL</sequence>
<feature type="domain" description="Transposase IS204/IS1001/IS1096/IS1165 DDE" evidence="2">
    <location>
        <begin position="41"/>
        <end position="103"/>
    </location>
</feature>
<name>A0A9X1VAG2_9BACL</name>
<dbReference type="AlphaFoldDB" id="A0A9X1VAG2"/>
<dbReference type="EMBL" id="JALBUF010000019">
    <property type="protein sequence ID" value="MCI0184626.1"/>
    <property type="molecule type" value="Genomic_DNA"/>
</dbReference>
<organism evidence="3 4">
    <name type="scientific">Sulfoacidibacillus ferrooxidans</name>
    <dbReference type="NCBI Taxonomy" id="2005001"/>
    <lineage>
        <taxon>Bacteria</taxon>
        <taxon>Bacillati</taxon>
        <taxon>Bacillota</taxon>
        <taxon>Bacilli</taxon>
        <taxon>Bacillales</taxon>
        <taxon>Alicyclobacillaceae</taxon>
        <taxon>Sulfoacidibacillus</taxon>
    </lineage>
</organism>
<dbReference type="Proteomes" id="UP001139263">
    <property type="component" value="Unassembled WGS sequence"/>
</dbReference>
<evidence type="ECO:0000259" key="2">
    <source>
        <dbReference type="Pfam" id="PF01610"/>
    </source>
</evidence>
<gene>
    <name evidence="3" type="ORF">MM817_02923</name>
</gene>
<proteinExistence type="predicted"/>
<comment type="caution">
    <text evidence="3">The sequence shown here is derived from an EMBL/GenBank/DDBJ whole genome shotgun (WGS) entry which is preliminary data.</text>
</comment>
<evidence type="ECO:0000256" key="1">
    <source>
        <dbReference type="SAM" id="MobiDB-lite"/>
    </source>
</evidence>
<dbReference type="Pfam" id="PF01610">
    <property type="entry name" value="DDE_Tnp_ISL3"/>
    <property type="match status" value="1"/>
</dbReference>
<accession>A0A9X1VAG2</accession>
<keyword evidence="4" id="KW-1185">Reference proteome</keyword>
<reference evidence="3" key="1">
    <citation type="submission" date="2022-03" db="EMBL/GenBank/DDBJ databases">
        <title>Draft Genome Sequence of Firmicute Strain S0AB, a Heterotrophic Iron/Sulfur-Oxidizing Extreme Acidophile.</title>
        <authorList>
            <person name="Vergara E."/>
            <person name="Pakostova E."/>
            <person name="Johnson D.B."/>
            <person name="Holmes D.S."/>
        </authorList>
    </citation>
    <scope>NUCLEOTIDE SEQUENCE</scope>
    <source>
        <strain evidence="3">S0AB</strain>
    </source>
</reference>
<feature type="region of interest" description="Disordered" evidence="1">
    <location>
        <begin position="1"/>
        <end position="21"/>
    </location>
</feature>
<evidence type="ECO:0000313" key="4">
    <source>
        <dbReference type="Proteomes" id="UP001139263"/>
    </source>
</evidence>